<keyword evidence="6" id="KW-0175">Coiled coil</keyword>
<proteinExistence type="predicted"/>
<comment type="subcellular location">
    <subcellularLocation>
        <location evidence="1">Cell outer membrane</location>
    </subcellularLocation>
</comment>
<evidence type="ECO:0000313" key="8">
    <source>
        <dbReference type="EMBL" id="QDT36194.1"/>
    </source>
</evidence>
<keyword evidence="2" id="KW-1134">Transmembrane beta strand</keyword>
<evidence type="ECO:0000313" key="9">
    <source>
        <dbReference type="Proteomes" id="UP000317318"/>
    </source>
</evidence>
<evidence type="ECO:0000256" key="7">
    <source>
        <dbReference type="SAM" id="MobiDB-lite"/>
    </source>
</evidence>
<dbReference type="GO" id="GO:0015288">
    <property type="term" value="F:porin activity"/>
    <property type="evidence" value="ECO:0007669"/>
    <property type="project" value="TreeGrafter"/>
</dbReference>
<dbReference type="KEGG" id="svp:Pan189_05490"/>
<dbReference type="EMBL" id="CP036268">
    <property type="protein sequence ID" value="QDT36194.1"/>
    <property type="molecule type" value="Genomic_DNA"/>
</dbReference>
<keyword evidence="3" id="KW-0812">Transmembrane</keyword>
<dbReference type="Gene3D" id="1.20.1600.10">
    <property type="entry name" value="Outer membrane efflux proteins (OEP)"/>
    <property type="match status" value="1"/>
</dbReference>
<evidence type="ECO:0000256" key="1">
    <source>
        <dbReference type="ARBA" id="ARBA00004442"/>
    </source>
</evidence>
<evidence type="ECO:0000256" key="6">
    <source>
        <dbReference type="SAM" id="Coils"/>
    </source>
</evidence>
<feature type="compositionally biased region" description="Polar residues" evidence="7">
    <location>
        <begin position="539"/>
        <end position="554"/>
    </location>
</feature>
<dbReference type="GO" id="GO:0015562">
    <property type="term" value="F:efflux transmembrane transporter activity"/>
    <property type="evidence" value="ECO:0007669"/>
    <property type="project" value="InterPro"/>
</dbReference>
<dbReference type="InterPro" id="IPR051906">
    <property type="entry name" value="TolC-like"/>
</dbReference>
<dbReference type="SUPFAM" id="SSF56954">
    <property type="entry name" value="Outer membrane efflux proteins (OEP)"/>
    <property type="match status" value="1"/>
</dbReference>
<evidence type="ECO:0000256" key="3">
    <source>
        <dbReference type="ARBA" id="ARBA00022692"/>
    </source>
</evidence>
<keyword evidence="9" id="KW-1185">Reference proteome</keyword>
<feature type="region of interest" description="Disordered" evidence="7">
    <location>
        <begin position="511"/>
        <end position="568"/>
    </location>
</feature>
<dbReference type="PANTHER" id="PTHR30026">
    <property type="entry name" value="OUTER MEMBRANE PROTEIN TOLC"/>
    <property type="match status" value="1"/>
</dbReference>
<dbReference type="GO" id="GO:1990281">
    <property type="term" value="C:efflux pump complex"/>
    <property type="evidence" value="ECO:0007669"/>
    <property type="project" value="TreeGrafter"/>
</dbReference>
<dbReference type="AlphaFoldDB" id="A0A517QX63"/>
<reference evidence="8 9" key="1">
    <citation type="submission" date="2019-02" db="EMBL/GenBank/DDBJ databases">
        <title>Deep-cultivation of Planctomycetes and their phenomic and genomic characterization uncovers novel biology.</title>
        <authorList>
            <person name="Wiegand S."/>
            <person name="Jogler M."/>
            <person name="Boedeker C."/>
            <person name="Pinto D."/>
            <person name="Vollmers J."/>
            <person name="Rivas-Marin E."/>
            <person name="Kohn T."/>
            <person name="Peeters S.H."/>
            <person name="Heuer A."/>
            <person name="Rast P."/>
            <person name="Oberbeckmann S."/>
            <person name="Bunk B."/>
            <person name="Jeske O."/>
            <person name="Meyerdierks A."/>
            <person name="Storesund J.E."/>
            <person name="Kallscheuer N."/>
            <person name="Luecker S."/>
            <person name="Lage O.M."/>
            <person name="Pohl T."/>
            <person name="Merkel B.J."/>
            <person name="Hornburger P."/>
            <person name="Mueller R.-W."/>
            <person name="Bruemmer F."/>
            <person name="Labrenz M."/>
            <person name="Spormann A.M."/>
            <person name="Op den Camp H."/>
            <person name="Overmann J."/>
            <person name="Amann R."/>
            <person name="Jetten M.S.M."/>
            <person name="Mascher T."/>
            <person name="Medema M.H."/>
            <person name="Devos D.P."/>
            <person name="Kaster A.-K."/>
            <person name="Ovreas L."/>
            <person name="Rohde M."/>
            <person name="Galperin M.Y."/>
            <person name="Jogler C."/>
        </authorList>
    </citation>
    <scope>NUCLEOTIDE SEQUENCE [LARGE SCALE GENOMIC DNA]</scope>
    <source>
        <strain evidence="8 9">Pan189</strain>
    </source>
</reference>
<accession>A0A517QX63</accession>
<feature type="coiled-coil region" evidence="6">
    <location>
        <begin position="406"/>
        <end position="433"/>
    </location>
</feature>
<gene>
    <name evidence="8" type="ORF">Pan189_05490</name>
</gene>
<evidence type="ECO:0000256" key="4">
    <source>
        <dbReference type="ARBA" id="ARBA00023136"/>
    </source>
</evidence>
<keyword evidence="5" id="KW-0998">Cell outer membrane</keyword>
<evidence type="ECO:0000256" key="5">
    <source>
        <dbReference type="ARBA" id="ARBA00023237"/>
    </source>
</evidence>
<organism evidence="8 9">
    <name type="scientific">Stratiformator vulcanicus</name>
    <dbReference type="NCBI Taxonomy" id="2527980"/>
    <lineage>
        <taxon>Bacteria</taxon>
        <taxon>Pseudomonadati</taxon>
        <taxon>Planctomycetota</taxon>
        <taxon>Planctomycetia</taxon>
        <taxon>Planctomycetales</taxon>
        <taxon>Planctomycetaceae</taxon>
        <taxon>Stratiformator</taxon>
    </lineage>
</organism>
<dbReference type="PANTHER" id="PTHR30026:SF23">
    <property type="entry name" value="TO APRF-PUTATIVE OUTER MEMBRANE EFFLUX PROTEIN OR SECRETED ALKALINE PHOSPHATASE-RELATED"/>
    <property type="match status" value="1"/>
</dbReference>
<name>A0A517QX63_9PLAN</name>
<protein>
    <submittedName>
        <fullName evidence="8">Outer membrane efflux protein</fullName>
    </submittedName>
</protein>
<evidence type="ECO:0000256" key="2">
    <source>
        <dbReference type="ARBA" id="ARBA00022452"/>
    </source>
</evidence>
<sequence length="568" mass="62318">MEASGTGKKASELVASAVFTDGQESEVVDREVIPASFESPLSDDDLLELDHAIYLALERNLGIRIAGYLPQRTRPEITAAESVFDVRLAAGLALSTANEQVASAVESFGTGIDRIQTTNADAPNGLGDQLEATKLWEYGTRTRIGYSNGFQQSDPTGSLLILNPAWRSAVAVTAEQPLMRGRGSDINRIPILLARQTHAASIEESEAAVNETILTVHRQYWQAFLAQEEVAQLELLIEQASWTVDLERKRLQVGNGSASGLAQAESNWAQLRREQTEAFRRQAAASRQLRRLLELPDDAVEPLLIADRPSVQSAEIDVDWGLAESSLRRPDLNSQRYRVRSAHLRLKQARDGLEPDLSLFAGAGLNGLAEDIPGSLDAFSSGEFGSLSAGIRYQHWVGQRAANASVRQAEVDLHQETLRLQQLKRQVEDEVRQAADDVRYRRELVDRSRTAESAAKTHLDAITSLHRHGQCDVDRLVRARREWGVAVQARFSAEVDLANAVTDWFASTGTLVNQRPPSGGVPPRGIDSPPPAPALLEDSSLNESVLEESTQPELSRQPARTYDALPVE</sequence>
<keyword evidence="4" id="KW-0472">Membrane</keyword>
<dbReference type="Proteomes" id="UP000317318">
    <property type="component" value="Chromosome"/>
</dbReference>
<dbReference type="GO" id="GO:0009279">
    <property type="term" value="C:cell outer membrane"/>
    <property type="evidence" value="ECO:0007669"/>
    <property type="project" value="UniProtKB-SubCell"/>
</dbReference>